<dbReference type="OrthoDB" id="2150604at2759"/>
<protein>
    <recommendedName>
        <fullName evidence="3">Condensation domain-containing protein</fullName>
    </recommendedName>
</protein>
<evidence type="ECO:0000313" key="1">
    <source>
        <dbReference type="EMBL" id="RBR07080.1"/>
    </source>
</evidence>
<dbReference type="Proteomes" id="UP000253153">
    <property type="component" value="Unassembled WGS sequence"/>
</dbReference>
<name>A0A366QT15_9HYPO</name>
<dbReference type="Gene3D" id="3.30.559.10">
    <property type="entry name" value="Chloramphenicol acetyltransferase-like domain"/>
    <property type="match status" value="1"/>
</dbReference>
<dbReference type="Pfam" id="PF07247">
    <property type="entry name" value="AATase"/>
    <property type="match status" value="1"/>
</dbReference>
<dbReference type="GeneID" id="42000252"/>
<proteinExistence type="predicted"/>
<evidence type="ECO:0000313" key="2">
    <source>
        <dbReference type="Proteomes" id="UP000253153"/>
    </source>
</evidence>
<dbReference type="AlphaFoldDB" id="A0A366QT15"/>
<keyword evidence="2" id="KW-1185">Reference proteome</keyword>
<comment type="caution">
    <text evidence="1">The sequence shown here is derived from an EMBL/GenBank/DDBJ whole genome shotgun (WGS) entry which is preliminary data.</text>
</comment>
<accession>A0A366QT15</accession>
<dbReference type="GO" id="GO:0008080">
    <property type="term" value="F:N-acetyltransferase activity"/>
    <property type="evidence" value="ECO:0007669"/>
    <property type="project" value="TreeGrafter"/>
</dbReference>
<dbReference type="SUPFAM" id="SSF52777">
    <property type="entry name" value="CoA-dependent acyltransferases"/>
    <property type="match status" value="1"/>
</dbReference>
<gene>
    <name evidence="1" type="ORF">FIESC28_10826</name>
</gene>
<dbReference type="PANTHER" id="PTHR28037">
    <property type="entry name" value="ALCOHOL O-ACETYLTRANSFERASE 1-RELATED"/>
    <property type="match status" value="1"/>
</dbReference>
<dbReference type="InterPro" id="IPR010828">
    <property type="entry name" value="Atf2/Sli1-like"/>
</dbReference>
<dbReference type="RefSeq" id="XP_031010978.1">
    <property type="nucleotide sequence ID" value="XM_031164956.1"/>
</dbReference>
<dbReference type="EMBL" id="QKXC01000326">
    <property type="protein sequence ID" value="RBR07080.1"/>
    <property type="molecule type" value="Genomic_DNA"/>
</dbReference>
<sequence>MSFSKSRKTEQPIIRRLGHFERMQNALQTMDLYRGTSITCLYNIPESLQNPTSHDDLVQTVELAVADTIDQHPLLQVGLVNERTKRAAWCRIDQVNLTEHIEWQLVNQLDNYHDTLRDLTQRHLDTKFENRATHPGWRLVVLKLEEQNLLDIMFVWCHANCDGTGGKIFHESLLQSLNSVMAGASQISLENHIYQTTASAQNMLPSQEVIAKYRITPKFALNSVWHEFGPPMFVSKTTYVSWADITRTPCKTQLRTLTIRQATLQKLLTACRSHKTTLTGLLHGITFVCLVGELPESKIASIMAETPLSLRRFIKPEAEASPTIDPKRLIGNYVTRMEHEFGKDLVNKVWRLTQSVDVEERFTVLEKDMWAAAALVRQEIQAKLDLGLKNDLVGLMAVVGDWEKYMKDEMAKPRAVSWLVTNLGEIDGVCKSEDKSCWSIQKSKFSLAAGVISPIFNISVITAKGNDLCIDVSWQDGLIDSVIGDRLIEGIHTWLDYIARS</sequence>
<reference evidence="1 2" key="1">
    <citation type="submission" date="2018-06" db="EMBL/GenBank/DDBJ databases">
        <title>Fusarium incarnatum-equiseti species complex species 28.</title>
        <authorList>
            <person name="Gardiner D.M."/>
        </authorList>
    </citation>
    <scope>NUCLEOTIDE SEQUENCE [LARGE SCALE GENOMIC DNA]</scope>
    <source>
        <strain evidence="1 2">FIESC_28</strain>
    </source>
</reference>
<evidence type="ECO:0008006" key="3">
    <source>
        <dbReference type="Google" id="ProtNLM"/>
    </source>
</evidence>
<organism evidence="1 2">
    <name type="scientific">Fusarium coffeatum</name>
    <dbReference type="NCBI Taxonomy" id="231269"/>
    <lineage>
        <taxon>Eukaryota</taxon>
        <taxon>Fungi</taxon>
        <taxon>Dikarya</taxon>
        <taxon>Ascomycota</taxon>
        <taxon>Pezizomycotina</taxon>
        <taxon>Sordariomycetes</taxon>
        <taxon>Hypocreomycetidae</taxon>
        <taxon>Hypocreales</taxon>
        <taxon>Nectriaceae</taxon>
        <taxon>Fusarium</taxon>
        <taxon>Fusarium incarnatum-equiseti species complex</taxon>
    </lineage>
</organism>
<dbReference type="InterPro" id="IPR023213">
    <property type="entry name" value="CAT-like_dom_sf"/>
</dbReference>
<dbReference type="InterPro" id="IPR052058">
    <property type="entry name" value="Alcohol_O-acetyltransferase"/>
</dbReference>
<dbReference type="PANTHER" id="PTHR28037:SF1">
    <property type="entry name" value="ALCOHOL O-ACETYLTRANSFERASE 1-RELATED"/>
    <property type="match status" value="1"/>
</dbReference>